<evidence type="ECO:0000313" key="2">
    <source>
        <dbReference type="EMBL" id="SFK14385.1"/>
    </source>
</evidence>
<dbReference type="PANTHER" id="PTHR42815">
    <property type="entry name" value="FAD-BINDING, PUTATIVE (AFU_ORTHOLOGUE AFUA_6G07600)-RELATED"/>
    <property type="match status" value="1"/>
</dbReference>
<accession>A0A1I3X3V9</accession>
<dbReference type="STRING" id="1884381.SAMN05518846_10955"/>
<dbReference type="SUPFAM" id="SSF50475">
    <property type="entry name" value="FMN-binding split barrel"/>
    <property type="match status" value="1"/>
</dbReference>
<keyword evidence="3" id="KW-1185">Reference proteome</keyword>
<dbReference type="AlphaFoldDB" id="A0A1I3X3V9"/>
<dbReference type="Proteomes" id="UP000198915">
    <property type="component" value="Unassembled WGS sequence"/>
</dbReference>
<reference evidence="3" key="1">
    <citation type="submission" date="2016-10" db="EMBL/GenBank/DDBJ databases">
        <authorList>
            <person name="Varghese N."/>
            <person name="Submissions S."/>
        </authorList>
    </citation>
    <scope>NUCLEOTIDE SEQUENCE [LARGE SCALE GENOMIC DNA]</scope>
    <source>
        <strain evidence="3">OK042</strain>
    </source>
</reference>
<dbReference type="EMBL" id="FORT01000009">
    <property type="protein sequence ID" value="SFK14385.1"/>
    <property type="molecule type" value="Genomic_DNA"/>
</dbReference>
<feature type="domain" description="Pyridoxamine 5'-phosphate oxidase N-terminal" evidence="1">
    <location>
        <begin position="38"/>
        <end position="137"/>
    </location>
</feature>
<name>A0A1I3X3V9_9BACL</name>
<dbReference type="InterPro" id="IPR011576">
    <property type="entry name" value="Pyridox_Oxase_N"/>
</dbReference>
<evidence type="ECO:0000313" key="3">
    <source>
        <dbReference type="Proteomes" id="UP000198915"/>
    </source>
</evidence>
<dbReference type="Gene3D" id="2.30.110.10">
    <property type="entry name" value="Electron Transport, Fmn-binding Protein, Chain A"/>
    <property type="match status" value="1"/>
</dbReference>
<dbReference type="InterPro" id="IPR024029">
    <property type="entry name" value="Pyridox_Oxase_FMN-dep"/>
</dbReference>
<dbReference type="PANTHER" id="PTHR42815:SF2">
    <property type="entry name" value="FAD-BINDING, PUTATIVE (AFU_ORTHOLOGUE AFUA_6G07600)-RELATED"/>
    <property type="match status" value="1"/>
</dbReference>
<dbReference type="InterPro" id="IPR012349">
    <property type="entry name" value="Split_barrel_FMN-bd"/>
</dbReference>
<gene>
    <name evidence="2" type="ORF">SAMN05518846_10955</name>
</gene>
<dbReference type="NCBIfam" id="TIGR04025">
    <property type="entry name" value="PPOX_FMN_DR2398"/>
    <property type="match status" value="1"/>
</dbReference>
<organism evidence="2 3">
    <name type="scientific">Brevibacillus centrosporus</name>
    <dbReference type="NCBI Taxonomy" id="54910"/>
    <lineage>
        <taxon>Bacteria</taxon>
        <taxon>Bacillati</taxon>
        <taxon>Bacillota</taxon>
        <taxon>Bacilli</taxon>
        <taxon>Bacillales</taxon>
        <taxon>Paenibacillaceae</taxon>
        <taxon>Brevibacillus</taxon>
    </lineage>
</organism>
<proteinExistence type="predicted"/>
<protein>
    <recommendedName>
        <fullName evidence="1">Pyridoxamine 5'-phosphate oxidase N-terminal domain-containing protein</fullName>
    </recommendedName>
</protein>
<sequence>MWNQMTAEDRITSADELRSLVGAPHETVVKKTIAQVDSHVRKYLSKSPLFFLSTANSEGKGDVSPRGDEPGFVKVLDDHHLIYPERLGNRRVDSMLNILENPQIGMIFVIPGLEEVLRINGTATLTKNAELLAQQEWKGKTLNIGVVVKVEECFIHCPRAFKQAGIWNTSSWPEKEAVPSILEMFRAHLQINGVQLKQND</sequence>
<dbReference type="Pfam" id="PF01243">
    <property type="entry name" value="PNPOx_N"/>
    <property type="match status" value="1"/>
</dbReference>
<evidence type="ECO:0000259" key="1">
    <source>
        <dbReference type="Pfam" id="PF01243"/>
    </source>
</evidence>
<dbReference type="RefSeq" id="WP_092269886.1">
    <property type="nucleotide sequence ID" value="NZ_BJOE01000002.1"/>
</dbReference>